<dbReference type="GO" id="GO:0003677">
    <property type="term" value="F:DNA binding"/>
    <property type="evidence" value="ECO:0007669"/>
    <property type="project" value="InterPro"/>
</dbReference>
<keyword evidence="7" id="KW-1185">Reference proteome</keyword>
<dbReference type="CDD" id="cd00067">
    <property type="entry name" value="GAL4"/>
    <property type="match status" value="1"/>
</dbReference>
<keyword evidence="1" id="KW-0479">Metal-binding</keyword>
<dbReference type="OrthoDB" id="3266505at2759"/>
<gene>
    <name evidence="6" type="ORF">FAGAP_1540</name>
</gene>
<dbReference type="InterPro" id="IPR036864">
    <property type="entry name" value="Zn2-C6_fun-type_DNA-bd_sf"/>
</dbReference>
<dbReference type="EMBL" id="LUFC02000087">
    <property type="protein sequence ID" value="KAF4502255.1"/>
    <property type="molecule type" value="Genomic_DNA"/>
</dbReference>
<dbReference type="SUPFAM" id="SSF57701">
    <property type="entry name" value="Zn2/Cys6 DNA-binding domain"/>
    <property type="match status" value="1"/>
</dbReference>
<protein>
    <submittedName>
        <fullName evidence="6">Transcriptional regulatory</fullName>
    </submittedName>
</protein>
<dbReference type="SMART" id="SM00066">
    <property type="entry name" value="GAL4"/>
    <property type="match status" value="1"/>
</dbReference>
<dbReference type="PANTHER" id="PTHR46910:SF17">
    <property type="entry name" value="SCFA-RELATED"/>
    <property type="match status" value="1"/>
</dbReference>
<dbReference type="PROSITE" id="PS50048">
    <property type="entry name" value="ZN2_CY6_FUNGAL_2"/>
    <property type="match status" value="1"/>
</dbReference>
<evidence type="ECO:0000313" key="6">
    <source>
        <dbReference type="EMBL" id="KAF4502255.1"/>
    </source>
</evidence>
<feature type="region of interest" description="Disordered" evidence="3">
    <location>
        <begin position="45"/>
        <end position="64"/>
    </location>
</feature>
<keyword evidence="4" id="KW-1133">Transmembrane helix</keyword>
<evidence type="ECO:0000256" key="3">
    <source>
        <dbReference type="SAM" id="MobiDB-lite"/>
    </source>
</evidence>
<dbReference type="InterPro" id="IPR001138">
    <property type="entry name" value="Zn2Cys6_DnaBD"/>
</dbReference>
<dbReference type="Gene3D" id="4.10.240.10">
    <property type="entry name" value="Zn(2)-C6 fungal-type DNA-binding domain"/>
    <property type="match status" value="1"/>
</dbReference>
<feature type="domain" description="Zn(2)-C6 fungal-type" evidence="5">
    <location>
        <begin position="14"/>
        <end position="41"/>
    </location>
</feature>
<dbReference type="PANTHER" id="PTHR46910">
    <property type="entry name" value="TRANSCRIPTION FACTOR PDR1"/>
    <property type="match status" value="1"/>
</dbReference>
<reference evidence="6" key="1">
    <citation type="submission" date="2020-01" db="EMBL/GenBank/DDBJ databases">
        <title>Identification and distribution of gene clusters putatively required for synthesis of sphingolipid metabolism inhibitors in phylogenetically diverse species of the filamentous fungus Fusarium.</title>
        <authorList>
            <person name="Kim H.-S."/>
            <person name="Busman M."/>
            <person name="Brown D.W."/>
            <person name="Divon H."/>
            <person name="Uhlig S."/>
            <person name="Proctor R.H."/>
        </authorList>
    </citation>
    <scope>NUCLEOTIDE SEQUENCE</scope>
    <source>
        <strain evidence="6">NRRL 31653</strain>
    </source>
</reference>
<accession>A0A9P5BKW3</accession>
<keyword evidence="4" id="KW-0472">Membrane</keyword>
<dbReference type="GO" id="GO:0006351">
    <property type="term" value="P:DNA-templated transcription"/>
    <property type="evidence" value="ECO:0007669"/>
    <property type="project" value="InterPro"/>
</dbReference>
<dbReference type="GO" id="GO:0008270">
    <property type="term" value="F:zinc ion binding"/>
    <property type="evidence" value="ECO:0007669"/>
    <property type="project" value="InterPro"/>
</dbReference>
<dbReference type="CDD" id="cd12148">
    <property type="entry name" value="fungal_TF_MHR"/>
    <property type="match status" value="1"/>
</dbReference>
<dbReference type="AlphaFoldDB" id="A0A9P5BKW3"/>
<feature type="compositionally biased region" description="Polar residues" evidence="3">
    <location>
        <begin position="45"/>
        <end position="61"/>
    </location>
</feature>
<name>A0A9P5BKW3_9HYPO</name>
<comment type="caution">
    <text evidence="6">The sequence shown here is derived from an EMBL/GenBank/DDBJ whole genome shotgun (WGS) entry which is preliminary data.</text>
</comment>
<dbReference type="InterPro" id="IPR007219">
    <property type="entry name" value="XnlR_reg_dom"/>
</dbReference>
<dbReference type="InterPro" id="IPR050987">
    <property type="entry name" value="AtrR-like"/>
</dbReference>
<proteinExistence type="predicted"/>
<evidence type="ECO:0000256" key="1">
    <source>
        <dbReference type="ARBA" id="ARBA00022723"/>
    </source>
</evidence>
<dbReference type="Pfam" id="PF04082">
    <property type="entry name" value="Fungal_trans"/>
    <property type="match status" value="1"/>
</dbReference>
<evidence type="ECO:0000313" key="7">
    <source>
        <dbReference type="Proteomes" id="UP000737391"/>
    </source>
</evidence>
<sequence>MSSSVRKRQKVSSASERCRKRKLGCDAEIPCVHCIRAGAQCIPQASASRDTTESSSEQTRYAESPGSLILPESNIVDLSTLIIRGNGPNQDLRHDTSSLHGGTKLLETNTTLSAKHWRNVQTQIKYQDTTFYWTWLFVVALGAHYVALKDPDSQMSPQYRQLSRDLIAVIETRFLQIIGCQTEETVQICILLGSFIFYTRPTTGLGICGMGVKIAQVIGLHRESFWKETSQLAREVKRRTWWTLEVFDKYAAVAFGRPCIIDDSDCQVEMISDIDLDGLGHVPARALILYHQHKLRLCRIMDVHVGMTLFTAGVVLCAICLSQPLTEMGSRAKTGVMHITRMCRETTAGLYSVVSEQSLGIIDSLVQAMLRRETDIITGRTSYLGLNAVSTKGDVVSSMRSSSTTSRTIAPKPSATATGLSEPRNERVLEPIREGFRQNLCTPPTGSNSEPQRIVSGSLGNDGDQGAMGTFNWDGDMSALVDSGLVDASQLWLWADTLDFDSFNDPAPEPVDQYLE</sequence>
<keyword evidence="2" id="KW-0539">Nucleus</keyword>
<evidence type="ECO:0000259" key="5">
    <source>
        <dbReference type="PROSITE" id="PS50048"/>
    </source>
</evidence>
<dbReference type="Pfam" id="PF00172">
    <property type="entry name" value="Zn_clus"/>
    <property type="match status" value="1"/>
</dbReference>
<feature type="transmembrane region" description="Helical" evidence="4">
    <location>
        <begin position="130"/>
        <end position="148"/>
    </location>
</feature>
<evidence type="ECO:0000256" key="4">
    <source>
        <dbReference type="SAM" id="Phobius"/>
    </source>
</evidence>
<organism evidence="6 7">
    <name type="scientific">Fusarium agapanthi</name>
    <dbReference type="NCBI Taxonomy" id="1803897"/>
    <lineage>
        <taxon>Eukaryota</taxon>
        <taxon>Fungi</taxon>
        <taxon>Dikarya</taxon>
        <taxon>Ascomycota</taxon>
        <taxon>Pezizomycotina</taxon>
        <taxon>Sordariomycetes</taxon>
        <taxon>Hypocreomycetidae</taxon>
        <taxon>Hypocreales</taxon>
        <taxon>Nectriaceae</taxon>
        <taxon>Fusarium</taxon>
        <taxon>Fusarium fujikuroi species complex</taxon>
    </lineage>
</organism>
<evidence type="ECO:0000256" key="2">
    <source>
        <dbReference type="ARBA" id="ARBA00023242"/>
    </source>
</evidence>
<feature type="region of interest" description="Disordered" evidence="3">
    <location>
        <begin position="400"/>
        <end position="423"/>
    </location>
</feature>
<dbReference type="GO" id="GO:0000981">
    <property type="term" value="F:DNA-binding transcription factor activity, RNA polymerase II-specific"/>
    <property type="evidence" value="ECO:0007669"/>
    <property type="project" value="InterPro"/>
</dbReference>
<dbReference type="SMART" id="SM00906">
    <property type="entry name" value="Fungal_trans"/>
    <property type="match status" value="1"/>
</dbReference>
<keyword evidence="4" id="KW-0812">Transmembrane</keyword>
<dbReference type="Proteomes" id="UP000737391">
    <property type="component" value="Unassembled WGS sequence"/>
</dbReference>